<proteinExistence type="predicted"/>
<sequence length="300" mass="33099">MPVAKDAAGLPKPKFLDPPEYKKGRGEFLPQERRRGLDLGREMARPEPTVSVSGSRGRRFVVPSTLLSLVLFLGLASISAVEGNNTDSKVEVAFYYETLCPYCSNFIVNGLNTELFTNGLISIVDLKLIPYGNARLGPNATITCQHGPSECLLNTVEACAIDIWPDLNDHFPLIYCIEELVHERNYTQWESCFDKLGLDATAVSDCYTGGRGKELELGYAAETNALQPPHQYVPWVVVNGEPLYDDYENFVSYVCKAYSGTSLPEACSNSSMNPTSLMMNTKKASRVCHRTETTMTTAAI</sequence>
<keyword evidence="2" id="KW-1185">Reference proteome</keyword>
<dbReference type="EMBL" id="CM042884">
    <property type="protein sequence ID" value="KAI4368916.1"/>
    <property type="molecule type" value="Genomic_DNA"/>
</dbReference>
<evidence type="ECO:0000313" key="1">
    <source>
        <dbReference type="EMBL" id="KAI4368916.1"/>
    </source>
</evidence>
<dbReference type="Proteomes" id="UP001057402">
    <property type="component" value="Chromosome 5"/>
</dbReference>
<gene>
    <name evidence="1" type="ORF">MLD38_017418</name>
</gene>
<evidence type="ECO:0000313" key="2">
    <source>
        <dbReference type="Proteomes" id="UP001057402"/>
    </source>
</evidence>
<reference evidence="2" key="1">
    <citation type="journal article" date="2023" name="Front. Plant Sci.">
        <title>Chromosomal-level genome assembly of Melastoma candidum provides insights into trichome evolution.</title>
        <authorList>
            <person name="Zhong Y."/>
            <person name="Wu W."/>
            <person name="Sun C."/>
            <person name="Zou P."/>
            <person name="Liu Y."/>
            <person name="Dai S."/>
            <person name="Zhou R."/>
        </authorList>
    </citation>
    <scope>NUCLEOTIDE SEQUENCE [LARGE SCALE GENOMIC DNA]</scope>
</reference>
<accession>A0ACB9QTP3</accession>
<comment type="caution">
    <text evidence="1">The sequence shown here is derived from an EMBL/GenBank/DDBJ whole genome shotgun (WGS) entry which is preliminary data.</text>
</comment>
<name>A0ACB9QTP3_9MYRT</name>
<organism evidence="1 2">
    <name type="scientific">Melastoma candidum</name>
    <dbReference type="NCBI Taxonomy" id="119954"/>
    <lineage>
        <taxon>Eukaryota</taxon>
        <taxon>Viridiplantae</taxon>
        <taxon>Streptophyta</taxon>
        <taxon>Embryophyta</taxon>
        <taxon>Tracheophyta</taxon>
        <taxon>Spermatophyta</taxon>
        <taxon>Magnoliopsida</taxon>
        <taxon>eudicotyledons</taxon>
        <taxon>Gunneridae</taxon>
        <taxon>Pentapetalae</taxon>
        <taxon>rosids</taxon>
        <taxon>malvids</taxon>
        <taxon>Myrtales</taxon>
        <taxon>Melastomataceae</taxon>
        <taxon>Melastomatoideae</taxon>
        <taxon>Melastomateae</taxon>
        <taxon>Melastoma</taxon>
    </lineage>
</organism>
<protein>
    <submittedName>
        <fullName evidence="1">Uncharacterized protein</fullName>
    </submittedName>
</protein>